<dbReference type="InterPro" id="IPR051693">
    <property type="entry name" value="UPF0046_metallophosphoest"/>
</dbReference>
<dbReference type="EMBL" id="MU853411">
    <property type="protein sequence ID" value="KAK4133755.1"/>
    <property type="molecule type" value="Genomic_DNA"/>
</dbReference>
<dbReference type="AlphaFoldDB" id="A0AAN6UIY8"/>
<dbReference type="Pfam" id="PF00149">
    <property type="entry name" value="Metallophos"/>
    <property type="match status" value="1"/>
</dbReference>
<evidence type="ECO:0000313" key="2">
    <source>
        <dbReference type="EMBL" id="KAK4133755.1"/>
    </source>
</evidence>
<keyword evidence="3" id="KW-1185">Reference proteome</keyword>
<dbReference type="InterPro" id="IPR004843">
    <property type="entry name" value="Calcineurin-like_PHP"/>
</dbReference>
<dbReference type="Proteomes" id="UP001304895">
    <property type="component" value="Unassembled WGS sequence"/>
</dbReference>
<dbReference type="InterPro" id="IPR029052">
    <property type="entry name" value="Metallo-depent_PP-like"/>
</dbReference>
<evidence type="ECO:0000259" key="1">
    <source>
        <dbReference type="Pfam" id="PF00149"/>
    </source>
</evidence>
<name>A0AAN6UIY8_9PEZI</name>
<organism evidence="2 3">
    <name type="scientific">Trichocladium antarcticum</name>
    <dbReference type="NCBI Taxonomy" id="1450529"/>
    <lineage>
        <taxon>Eukaryota</taxon>
        <taxon>Fungi</taxon>
        <taxon>Dikarya</taxon>
        <taxon>Ascomycota</taxon>
        <taxon>Pezizomycotina</taxon>
        <taxon>Sordariomycetes</taxon>
        <taxon>Sordariomycetidae</taxon>
        <taxon>Sordariales</taxon>
        <taxon>Chaetomiaceae</taxon>
        <taxon>Trichocladium</taxon>
    </lineage>
</organism>
<sequence>PRNRFQVVDPVSFFCLSDSHNSQPALPNGDVLIHAGDLTHSGSLCELQATLSWLQAQPHPVKIVVAGNHDVLLDASRDNDQTARAAENDPALERKLIDWGDFIYLENATTTVTCPNGRQLQIYGSPLSARRGNWAFQFPRGQDVWAETVPRGIDVLVTHGPPRAYLDLTRLGCELSNPNYRVGDLIGLNRRRIQQ</sequence>
<comment type="caution">
    <text evidence="2">The sequence shown here is derived from an EMBL/GenBank/DDBJ whole genome shotgun (WGS) entry which is preliminary data.</text>
</comment>
<dbReference type="Gene3D" id="3.60.21.10">
    <property type="match status" value="1"/>
</dbReference>
<feature type="domain" description="Calcineurin-like phosphoesterase" evidence="1">
    <location>
        <begin position="27"/>
        <end position="163"/>
    </location>
</feature>
<dbReference type="SUPFAM" id="SSF56300">
    <property type="entry name" value="Metallo-dependent phosphatases"/>
    <property type="match status" value="1"/>
</dbReference>
<feature type="non-terminal residue" evidence="2">
    <location>
        <position position="1"/>
    </location>
</feature>
<reference evidence="2" key="2">
    <citation type="submission" date="2023-05" db="EMBL/GenBank/DDBJ databases">
        <authorList>
            <consortium name="Lawrence Berkeley National Laboratory"/>
            <person name="Steindorff A."/>
            <person name="Hensen N."/>
            <person name="Bonometti L."/>
            <person name="Westerberg I."/>
            <person name="Brannstrom I.O."/>
            <person name="Guillou S."/>
            <person name="Cros-Aarteil S."/>
            <person name="Calhoun S."/>
            <person name="Haridas S."/>
            <person name="Kuo A."/>
            <person name="Mondo S."/>
            <person name="Pangilinan J."/>
            <person name="Riley R."/>
            <person name="Labutti K."/>
            <person name="Andreopoulos B."/>
            <person name="Lipzen A."/>
            <person name="Chen C."/>
            <person name="Yanf M."/>
            <person name="Daum C."/>
            <person name="Ng V."/>
            <person name="Clum A."/>
            <person name="Ohm R."/>
            <person name="Martin F."/>
            <person name="Silar P."/>
            <person name="Natvig D."/>
            <person name="Lalanne C."/>
            <person name="Gautier V."/>
            <person name="Ament-Velasquez S.L."/>
            <person name="Kruys A."/>
            <person name="Hutchinson M.I."/>
            <person name="Powell A.J."/>
            <person name="Barry K."/>
            <person name="Miller A.N."/>
            <person name="Grigoriev I.V."/>
            <person name="Debuchy R."/>
            <person name="Gladieux P."/>
            <person name="Thoren M.H."/>
            <person name="Johannesson H."/>
        </authorList>
    </citation>
    <scope>NUCLEOTIDE SEQUENCE</scope>
    <source>
        <strain evidence="2">CBS 123565</strain>
    </source>
</reference>
<proteinExistence type="predicted"/>
<dbReference type="PANTHER" id="PTHR12905:SF0">
    <property type="entry name" value="CALCINEURIN-LIKE PHOSPHOESTERASE DOMAIN-CONTAINING PROTEIN"/>
    <property type="match status" value="1"/>
</dbReference>
<accession>A0AAN6UIY8</accession>
<evidence type="ECO:0000313" key="3">
    <source>
        <dbReference type="Proteomes" id="UP001304895"/>
    </source>
</evidence>
<gene>
    <name evidence="2" type="ORF">BT67DRAFT_404255</name>
</gene>
<dbReference type="PANTHER" id="PTHR12905">
    <property type="entry name" value="METALLOPHOSPHOESTERASE"/>
    <property type="match status" value="1"/>
</dbReference>
<reference evidence="2" key="1">
    <citation type="journal article" date="2023" name="Mol. Phylogenet. Evol.">
        <title>Genome-scale phylogeny and comparative genomics of the fungal order Sordariales.</title>
        <authorList>
            <person name="Hensen N."/>
            <person name="Bonometti L."/>
            <person name="Westerberg I."/>
            <person name="Brannstrom I.O."/>
            <person name="Guillou S."/>
            <person name="Cros-Aarteil S."/>
            <person name="Calhoun S."/>
            <person name="Haridas S."/>
            <person name="Kuo A."/>
            <person name="Mondo S."/>
            <person name="Pangilinan J."/>
            <person name="Riley R."/>
            <person name="LaButti K."/>
            <person name="Andreopoulos B."/>
            <person name="Lipzen A."/>
            <person name="Chen C."/>
            <person name="Yan M."/>
            <person name="Daum C."/>
            <person name="Ng V."/>
            <person name="Clum A."/>
            <person name="Steindorff A."/>
            <person name="Ohm R.A."/>
            <person name="Martin F."/>
            <person name="Silar P."/>
            <person name="Natvig D.O."/>
            <person name="Lalanne C."/>
            <person name="Gautier V."/>
            <person name="Ament-Velasquez S.L."/>
            <person name="Kruys A."/>
            <person name="Hutchinson M.I."/>
            <person name="Powell A.J."/>
            <person name="Barry K."/>
            <person name="Miller A.N."/>
            <person name="Grigoriev I.V."/>
            <person name="Debuchy R."/>
            <person name="Gladieux P."/>
            <person name="Hiltunen Thoren M."/>
            <person name="Johannesson H."/>
        </authorList>
    </citation>
    <scope>NUCLEOTIDE SEQUENCE</scope>
    <source>
        <strain evidence="2">CBS 123565</strain>
    </source>
</reference>
<dbReference type="GO" id="GO:0016787">
    <property type="term" value="F:hydrolase activity"/>
    <property type="evidence" value="ECO:0007669"/>
    <property type="project" value="InterPro"/>
</dbReference>
<protein>
    <recommendedName>
        <fullName evidence="1">Calcineurin-like phosphoesterase domain-containing protein</fullName>
    </recommendedName>
</protein>